<dbReference type="Proteomes" id="UP001046870">
    <property type="component" value="Chromosome 5"/>
</dbReference>
<evidence type="ECO:0000256" key="1">
    <source>
        <dbReference type="SAM" id="MobiDB-lite"/>
    </source>
</evidence>
<reference evidence="2" key="1">
    <citation type="submission" date="2021-01" db="EMBL/GenBank/DDBJ databases">
        <authorList>
            <person name="Zahm M."/>
            <person name="Roques C."/>
            <person name="Cabau C."/>
            <person name="Klopp C."/>
            <person name="Donnadieu C."/>
            <person name="Jouanno E."/>
            <person name="Lampietro C."/>
            <person name="Louis A."/>
            <person name="Herpin A."/>
            <person name="Echchiki A."/>
            <person name="Berthelot C."/>
            <person name="Parey E."/>
            <person name="Roest-Crollius H."/>
            <person name="Braasch I."/>
            <person name="Postlethwait J."/>
            <person name="Bobe J."/>
            <person name="Montfort J."/>
            <person name="Bouchez O."/>
            <person name="Begum T."/>
            <person name="Mejri S."/>
            <person name="Adams A."/>
            <person name="Chen W.-J."/>
            <person name="Guiguen Y."/>
        </authorList>
    </citation>
    <scope>NUCLEOTIDE SEQUENCE</scope>
    <source>
        <strain evidence="2">YG-15Mar2019-1</strain>
        <tissue evidence="2">Brain</tissue>
    </source>
</reference>
<dbReference type="InterPro" id="IPR052789">
    <property type="entry name" value="SSUH2_homolog"/>
</dbReference>
<name>A0A9D3QB06_MEGAT</name>
<protein>
    <recommendedName>
        <fullName evidence="4">Ssu-2 homolog</fullName>
    </recommendedName>
</protein>
<dbReference type="AlphaFoldDB" id="A0A9D3QB06"/>
<sequence>LTHWPACLQIFTFATSAKDFRFCFRESGSIIPAGRYNWCVSSHVPLASNPSEKMDKQHLLSDQDDPSASFASTQQYPGVAGADAMGSSQPMDSGATAPPADLMDRVPGYEGMGAGDLPPPYPGPPQPEGITPRSPDREWQIPSIGEEQAKEALLEYVSSKCCYSKKPVEEMIFSDLQSHNTFRYSLETFTESRSTEWASVPYTGQVVDGYMGAAPGPWDIAVPVPAMFQDNTKEVPIPHTSSVKGCHSCLTLGRSPCRRCVTSGRIQCSLCNGVGRFNDSRCLHCNGTGQVRCTSCSGQGSKICKTCQGKGQLLCFIKLTVKWKNNLFQSVVDKQSGLPVDRLSQVTGETLFSDMQPLVYPVVSFPDNAINQASEKAVREHQAKFFSTCRILQQRQTIELIPITRVHYTWKEETHIYFVYGAEHRVYTNDYPAKCCCCSIL</sequence>
<comment type="caution">
    <text evidence="2">The sequence shown here is derived from an EMBL/GenBank/DDBJ whole genome shotgun (WGS) entry which is preliminary data.</text>
</comment>
<accession>A0A9D3QB06</accession>
<dbReference type="PANTHER" id="PTHR48465">
    <property type="entry name" value="PROTEIN SSUH2 HOMOLOG"/>
    <property type="match status" value="1"/>
</dbReference>
<evidence type="ECO:0008006" key="4">
    <source>
        <dbReference type="Google" id="ProtNLM"/>
    </source>
</evidence>
<dbReference type="OrthoDB" id="3355217at2759"/>
<keyword evidence="3" id="KW-1185">Reference proteome</keyword>
<gene>
    <name evidence="2" type="ORF">MATL_G00077590</name>
</gene>
<feature type="region of interest" description="Disordered" evidence="1">
    <location>
        <begin position="50"/>
        <end position="135"/>
    </location>
</feature>
<evidence type="ECO:0000313" key="3">
    <source>
        <dbReference type="Proteomes" id="UP001046870"/>
    </source>
</evidence>
<feature type="compositionally biased region" description="Basic and acidic residues" evidence="1">
    <location>
        <begin position="52"/>
        <end position="61"/>
    </location>
</feature>
<evidence type="ECO:0000313" key="2">
    <source>
        <dbReference type="EMBL" id="KAG7478174.1"/>
    </source>
</evidence>
<feature type="non-terminal residue" evidence="2">
    <location>
        <position position="441"/>
    </location>
</feature>
<feature type="compositionally biased region" description="Pro residues" evidence="1">
    <location>
        <begin position="117"/>
        <end position="127"/>
    </location>
</feature>
<dbReference type="EMBL" id="JAFDVH010000005">
    <property type="protein sequence ID" value="KAG7478174.1"/>
    <property type="molecule type" value="Genomic_DNA"/>
</dbReference>
<proteinExistence type="predicted"/>
<organism evidence="2 3">
    <name type="scientific">Megalops atlanticus</name>
    <name type="common">Tarpon</name>
    <name type="synonym">Clupea gigantea</name>
    <dbReference type="NCBI Taxonomy" id="7932"/>
    <lineage>
        <taxon>Eukaryota</taxon>
        <taxon>Metazoa</taxon>
        <taxon>Chordata</taxon>
        <taxon>Craniata</taxon>
        <taxon>Vertebrata</taxon>
        <taxon>Euteleostomi</taxon>
        <taxon>Actinopterygii</taxon>
        <taxon>Neopterygii</taxon>
        <taxon>Teleostei</taxon>
        <taxon>Elopiformes</taxon>
        <taxon>Megalopidae</taxon>
        <taxon>Megalops</taxon>
    </lineage>
</organism>
<dbReference type="Gene3D" id="6.20.20.10">
    <property type="match status" value="1"/>
</dbReference>
<dbReference type="PANTHER" id="PTHR48465:SF1">
    <property type="entry name" value="PROTEIN SSUH2 HOMOLOG"/>
    <property type="match status" value="1"/>
</dbReference>